<dbReference type="AlphaFoldDB" id="A0AAD6URV7"/>
<accession>A0AAD6URV7</accession>
<keyword evidence="3" id="KW-1185">Reference proteome</keyword>
<proteinExistence type="predicted"/>
<gene>
    <name evidence="2" type="ORF">GGX14DRAFT_407794</name>
</gene>
<feature type="region of interest" description="Disordered" evidence="1">
    <location>
        <begin position="50"/>
        <end position="121"/>
    </location>
</feature>
<evidence type="ECO:0000313" key="2">
    <source>
        <dbReference type="EMBL" id="KAJ7190719.1"/>
    </source>
</evidence>
<protein>
    <submittedName>
        <fullName evidence="2">Uncharacterized protein</fullName>
    </submittedName>
</protein>
<evidence type="ECO:0000256" key="1">
    <source>
        <dbReference type="SAM" id="MobiDB-lite"/>
    </source>
</evidence>
<feature type="compositionally biased region" description="Basic residues" evidence="1">
    <location>
        <begin position="79"/>
        <end position="91"/>
    </location>
</feature>
<feature type="compositionally biased region" description="Basic and acidic residues" evidence="1">
    <location>
        <begin position="223"/>
        <end position="234"/>
    </location>
</feature>
<reference evidence="2" key="1">
    <citation type="submission" date="2023-03" db="EMBL/GenBank/DDBJ databases">
        <title>Massive genome expansion in bonnet fungi (Mycena s.s.) driven by repeated elements and novel gene families across ecological guilds.</title>
        <authorList>
            <consortium name="Lawrence Berkeley National Laboratory"/>
            <person name="Harder C.B."/>
            <person name="Miyauchi S."/>
            <person name="Viragh M."/>
            <person name="Kuo A."/>
            <person name="Thoen E."/>
            <person name="Andreopoulos B."/>
            <person name="Lu D."/>
            <person name="Skrede I."/>
            <person name="Drula E."/>
            <person name="Henrissat B."/>
            <person name="Morin E."/>
            <person name="Kohler A."/>
            <person name="Barry K."/>
            <person name="LaButti K."/>
            <person name="Morin E."/>
            <person name="Salamov A."/>
            <person name="Lipzen A."/>
            <person name="Mereny Z."/>
            <person name="Hegedus B."/>
            <person name="Baldrian P."/>
            <person name="Stursova M."/>
            <person name="Weitz H."/>
            <person name="Taylor A."/>
            <person name="Grigoriev I.V."/>
            <person name="Nagy L.G."/>
            <person name="Martin F."/>
            <person name="Kauserud H."/>
        </authorList>
    </citation>
    <scope>NUCLEOTIDE SEQUENCE</scope>
    <source>
        <strain evidence="2">9144</strain>
    </source>
</reference>
<name>A0AAD6URV7_9AGAR</name>
<sequence>MARARSRAVHSSLRAPMVRVVQAGRGGGRRRACACTARAIVERAAMAHGACGARRGGGRRVQRGPSGRRREITRERRTLKSSRALRARNSRARSDGARGACGGGGRRVRSEQVAQGDHARAPRARKCAAMARAVHAAAAEDAGRARCTRAGGGSRVVCATRSKDQCYKRHVLAHDLPAPPARVRRALNDDTFERAGDAECARHPSLRTFGRRARSAVRVQRKLRSEAKSRSSRK</sequence>
<comment type="caution">
    <text evidence="2">The sequence shown here is derived from an EMBL/GenBank/DDBJ whole genome shotgun (WGS) entry which is preliminary data.</text>
</comment>
<dbReference type="EMBL" id="JARJCW010000144">
    <property type="protein sequence ID" value="KAJ7190719.1"/>
    <property type="molecule type" value="Genomic_DNA"/>
</dbReference>
<feature type="compositionally biased region" description="Basic and acidic residues" evidence="1">
    <location>
        <begin position="68"/>
        <end position="78"/>
    </location>
</feature>
<dbReference type="Proteomes" id="UP001219525">
    <property type="component" value="Unassembled WGS sequence"/>
</dbReference>
<feature type="compositionally biased region" description="Basic residues" evidence="1">
    <location>
        <begin position="213"/>
        <end position="222"/>
    </location>
</feature>
<organism evidence="2 3">
    <name type="scientific">Mycena pura</name>
    <dbReference type="NCBI Taxonomy" id="153505"/>
    <lineage>
        <taxon>Eukaryota</taxon>
        <taxon>Fungi</taxon>
        <taxon>Dikarya</taxon>
        <taxon>Basidiomycota</taxon>
        <taxon>Agaricomycotina</taxon>
        <taxon>Agaricomycetes</taxon>
        <taxon>Agaricomycetidae</taxon>
        <taxon>Agaricales</taxon>
        <taxon>Marasmiineae</taxon>
        <taxon>Mycenaceae</taxon>
        <taxon>Mycena</taxon>
    </lineage>
</organism>
<feature type="region of interest" description="Disordered" evidence="1">
    <location>
        <begin position="213"/>
        <end position="234"/>
    </location>
</feature>
<evidence type="ECO:0000313" key="3">
    <source>
        <dbReference type="Proteomes" id="UP001219525"/>
    </source>
</evidence>